<dbReference type="AlphaFoldDB" id="A0A9N7P2D1"/>
<protein>
    <submittedName>
        <fullName evidence="2">Uncharacterized protein</fullName>
    </submittedName>
</protein>
<accession>A0A9N7P2D1</accession>
<keyword evidence="3" id="KW-1185">Reference proteome</keyword>
<name>A0A9N7P2D1_STRHE</name>
<gene>
    <name evidence="2" type="ORF">SHERM_08897</name>
</gene>
<dbReference type="EMBL" id="CACSLK010034598">
    <property type="protein sequence ID" value="CAA0843043.1"/>
    <property type="molecule type" value="Genomic_DNA"/>
</dbReference>
<sequence>SARPPRAHSVPQKGADGGFQKHPSSTVSTYAIICRAWPRDCASRRAHISGKKARGLSLGPNYDELIRLVRMSILSSLGSVIHLRLVLIRGPFWGSGCLDRAFALSLRFPPSVGGSLMGRMTTLRRSGAWLIANDIAVGRYMTNMVAHITEGGDLLIDHTLYKGIRPLHNLYLVDGLDPEVDLNAESSHVGPRLEGRRGINTNRLTYTLSKRSDGSPVVEVGWEARKAAPDGDKRRLRLRVKPRS</sequence>
<feature type="non-terminal residue" evidence="2">
    <location>
        <position position="1"/>
    </location>
</feature>
<comment type="caution">
    <text evidence="2">The sequence shown here is derived from an EMBL/GenBank/DDBJ whole genome shotgun (WGS) entry which is preliminary data.</text>
</comment>
<organism evidence="2 3">
    <name type="scientific">Striga hermonthica</name>
    <name type="common">Purple witchweed</name>
    <name type="synonym">Buchnera hermonthica</name>
    <dbReference type="NCBI Taxonomy" id="68872"/>
    <lineage>
        <taxon>Eukaryota</taxon>
        <taxon>Viridiplantae</taxon>
        <taxon>Streptophyta</taxon>
        <taxon>Embryophyta</taxon>
        <taxon>Tracheophyta</taxon>
        <taxon>Spermatophyta</taxon>
        <taxon>Magnoliopsida</taxon>
        <taxon>eudicotyledons</taxon>
        <taxon>Gunneridae</taxon>
        <taxon>Pentapetalae</taxon>
        <taxon>asterids</taxon>
        <taxon>lamiids</taxon>
        <taxon>Lamiales</taxon>
        <taxon>Orobanchaceae</taxon>
        <taxon>Buchnereae</taxon>
        <taxon>Striga</taxon>
    </lineage>
</organism>
<proteinExistence type="predicted"/>
<feature type="non-terminal residue" evidence="2">
    <location>
        <position position="244"/>
    </location>
</feature>
<dbReference type="Proteomes" id="UP001153555">
    <property type="component" value="Unassembled WGS sequence"/>
</dbReference>
<reference evidence="2" key="1">
    <citation type="submission" date="2019-12" db="EMBL/GenBank/DDBJ databases">
        <authorList>
            <person name="Scholes J."/>
        </authorList>
    </citation>
    <scope>NUCLEOTIDE SEQUENCE</scope>
</reference>
<feature type="region of interest" description="Disordered" evidence="1">
    <location>
        <begin position="1"/>
        <end position="24"/>
    </location>
</feature>
<evidence type="ECO:0000313" key="2">
    <source>
        <dbReference type="EMBL" id="CAA0843043.1"/>
    </source>
</evidence>
<dbReference type="OrthoDB" id="928974at2759"/>
<evidence type="ECO:0000256" key="1">
    <source>
        <dbReference type="SAM" id="MobiDB-lite"/>
    </source>
</evidence>
<evidence type="ECO:0000313" key="3">
    <source>
        <dbReference type="Proteomes" id="UP001153555"/>
    </source>
</evidence>